<dbReference type="EMBL" id="JASBWT010000023">
    <property type="protein sequence ID" value="KAJ9094937.1"/>
    <property type="molecule type" value="Genomic_DNA"/>
</dbReference>
<name>A0ACC2V8Q6_9TREE</name>
<organism evidence="1 2">
    <name type="scientific">Naganishia friedmannii</name>
    <dbReference type="NCBI Taxonomy" id="89922"/>
    <lineage>
        <taxon>Eukaryota</taxon>
        <taxon>Fungi</taxon>
        <taxon>Dikarya</taxon>
        <taxon>Basidiomycota</taxon>
        <taxon>Agaricomycotina</taxon>
        <taxon>Tremellomycetes</taxon>
        <taxon>Filobasidiales</taxon>
        <taxon>Filobasidiaceae</taxon>
        <taxon>Naganishia</taxon>
    </lineage>
</organism>
<gene>
    <name evidence="1" type="ORF">QFC21_005729</name>
</gene>
<comment type="caution">
    <text evidence="1">The sequence shown here is derived from an EMBL/GenBank/DDBJ whole genome shotgun (WGS) entry which is preliminary data.</text>
</comment>
<sequence>MNRTVITARSLSRSVVAPLRSATPQAARALSVLAASATTHVQARYTYPRLAASSVSGAVRFKTTKSWGPPIVTYEELKPLTEQPNDDILIVDVRENDEVALGSIPSAVSLPLSVLKEHLSSSYNPGTFQKEHAFSKPLSEQKMIFFCRSGKRSATACQLASEAGYKNLRNYEGSWLDWTRREKESDMNGAQGYKGDDDD</sequence>
<accession>A0ACC2V8Q6</accession>
<keyword evidence="2" id="KW-1185">Reference proteome</keyword>
<proteinExistence type="predicted"/>
<evidence type="ECO:0000313" key="2">
    <source>
        <dbReference type="Proteomes" id="UP001227268"/>
    </source>
</evidence>
<evidence type="ECO:0000313" key="1">
    <source>
        <dbReference type="EMBL" id="KAJ9094937.1"/>
    </source>
</evidence>
<protein>
    <submittedName>
        <fullName evidence="1">Uncharacterized protein</fullName>
    </submittedName>
</protein>
<reference evidence="1" key="1">
    <citation type="submission" date="2023-04" db="EMBL/GenBank/DDBJ databases">
        <title>Draft Genome sequencing of Naganishia species isolated from polar environments using Oxford Nanopore Technology.</title>
        <authorList>
            <person name="Leo P."/>
            <person name="Venkateswaran K."/>
        </authorList>
    </citation>
    <scope>NUCLEOTIDE SEQUENCE</scope>
    <source>
        <strain evidence="1">MNA-CCFEE 5423</strain>
    </source>
</reference>
<dbReference type="Proteomes" id="UP001227268">
    <property type="component" value="Unassembled WGS sequence"/>
</dbReference>